<keyword evidence="3" id="KW-1185">Reference proteome</keyword>
<name>A0A545UEW9_9GAMM</name>
<dbReference type="SUPFAM" id="SSF142921">
    <property type="entry name" value="WGR domain-like"/>
    <property type="match status" value="1"/>
</dbReference>
<protein>
    <submittedName>
        <fullName evidence="2">WGR domain-containing protein</fullName>
    </submittedName>
</protein>
<dbReference type="SUPFAM" id="SSF48371">
    <property type="entry name" value="ARM repeat"/>
    <property type="match status" value="1"/>
</dbReference>
<dbReference type="InterPro" id="IPR008893">
    <property type="entry name" value="WGR_domain"/>
</dbReference>
<accession>A0A545UEW9</accession>
<evidence type="ECO:0000313" key="2">
    <source>
        <dbReference type="EMBL" id="TQV88020.1"/>
    </source>
</evidence>
<dbReference type="PROSITE" id="PS51977">
    <property type="entry name" value="WGR"/>
    <property type="match status" value="1"/>
</dbReference>
<dbReference type="CDD" id="cd07998">
    <property type="entry name" value="WGR_DNA_ligase"/>
    <property type="match status" value="1"/>
</dbReference>
<dbReference type="Proteomes" id="UP000315439">
    <property type="component" value="Unassembled WGS sequence"/>
</dbReference>
<sequence length="1028" mass="116789">MKLIRQARLRFTEGKSDKVYEVDLCETRASGDERYVVNFRYGRFGSNLREGSKTTDPVSLDKAQKIYDSLVVSKTNKGYREAGAPVESAEELHSLNNNSANNDSASDESITKTILKYLDTPPEHWPLSRIIWRAGELKMSAAADKIAGLVSGRDTLRNYSIAWSLGRCGNHSHLPVIEKLQKSKDDTVRRMANEAYLHLATEQQKEQALGEVKNRLSNELQQCIDTENEQELIERLMASLTNRNKHNIELLVDIYTLAIKYPSCHVALSHVLKTVPFSKKNYFKAFRHIFKLAEFRSDAKVFGIITLRIELTPHGYWGKPFTQGSRVYLRRRSWRTLRKLGEADDNQYVEMAAGVLLSITDEHSKEPQEIVRSEWNWDTRQTEVISTTYYDKFSHFLTLNHIIFQRSAQYSLTASRKLWCRVNETPDTGRVEAFPELWDKHPEQLLSLLLESRCSLVHQFAARALRDNDNFCKTIGAESIGRLLGSVYQETAAFSLELAKSIFDPAHPDLALVIACLSSSYEPAREQGLQWVKQLPSTQLEKSLDLLAHMITSGYEDVRAWCFQHLKNINLLSHEQKRLIGKVIDAVQTMNQSILAASIKDIAQILLDNFETEIKRIDFAVIEMLLVHTNTDVQLLGAKFLLNHSTPIESIPDSVLKIINQSSSDELQGIGVSLLGKYSDSHLLNKQSLLLSYCLSEKAPVRLAVRPIIERLANRNQDFGDAMFEALIPQLFLTEPSEGFGDELVELIEKSLGESVKRMDKNLRWRLIHAQSKTAQKLGAISLQDASHSDYTIKQWAALAKNPTLLVRQWAMAAYQENTALIKSSAVDGLRILNSSWDDSRDFAIRYFRETFDKDDWSPATIIGICDNTRDDVQRFGRELITTFFEEGDGVEYLSKLSQHPSRNVQLFTTNFLANYAADNFERLQQLQPYLITVLSNVCQGRVAKDRVTLFMLAEALKSEAAASLVASIFERQSVTYSLTDKAAYIQGMCAIRDKYPQVSLPIQVKKLPLKGQEHNRRHSSREVSHGV</sequence>
<dbReference type="RefSeq" id="WP_142893261.1">
    <property type="nucleotide sequence ID" value="NZ_ML660163.1"/>
</dbReference>
<dbReference type="OrthoDB" id="435394at2"/>
<dbReference type="SMART" id="SM00773">
    <property type="entry name" value="WGR"/>
    <property type="match status" value="1"/>
</dbReference>
<dbReference type="AlphaFoldDB" id="A0A545UEW9"/>
<dbReference type="EMBL" id="VIKS01000005">
    <property type="protein sequence ID" value="TQV88020.1"/>
    <property type="molecule type" value="Genomic_DNA"/>
</dbReference>
<evidence type="ECO:0000259" key="1">
    <source>
        <dbReference type="PROSITE" id="PS51977"/>
    </source>
</evidence>
<reference evidence="2 3" key="1">
    <citation type="submission" date="2019-07" db="EMBL/GenBank/DDBJ databases">
        <title>Draft genome for Aliikangiella sp. M105.</title>
        <authorList>
            <person name="Wang G."/>
        </authorList>
    </citation>
    <scope>NUCLEOTIDE SEQUENCE [LARGE SCALE GENOMIC DNA]</scope>
    <source>
        <strain evidence="2 3">M105</strain>
    </source>
</reference>
<proteinExistence type="predicted"/>
<dbReference type="InterPro" id="IPR016024">
    <property type="entry name" value="ARM-type_fold"/>
</dbReference>
<comment type="caution">
    <text evidence="2">The sequence shown here is derived from an EMBL/GenBank/DDBJ whole genome shotgun (WGS) entry which is preliminary data.</text>
</comment>
<dbReference type="Pfam" id="PF05406">
    <property type="entry name" value="WGR"/>
    <property type="match status" value="1"/>
</dbReference>
<gene>
    <name evidence="2" type="ORF">FLL46_09420</name>
</gene>
<organism evidence="2 3">
    <name type="scientific">Aliikangiella coralliicola</name>
    <dbReference type="NCBI Taxonomy" id="2592383"/>
    <lineage>
        <taxon>Bacteria</taxon>
        <taxon>Pseudomonadati</taxon>
        <taxon>Pseudomonadota</taxon>
        <taxon>Gammaproteobacteria</taxon>
        <taxon>Oceanospirillales</taxon>
        <taxon>Pleioneaceae</taxon>
        <taxon>Aliikangiella</taxon>
    </lineage>
</organism>
<dbReference type="InterPro" id="IPR036930">
    <property type="entry name" value="WGR_dom_sf"/>
</dbReference>
<evidence type="ECO:0000313" key="3">
    <source>
        <dbReference type="Proteomes" id="UP000315439"/>
    </source>
</evidence>
<dbReference type="Gene3D" id="2.20.140.10">
    <property type="entry name" value="WGR domain"/>
    <property type="match status" value="1"/>
</dbReference>
<feature type="domain" description="WGR" evidence="1">
    <location>
        <begin position="1"/>
        <end position="92"/>
    </location>
</feature>